<dbReference type="GO" id="GO:0000978">
    <property type="term" value="F:RNA polymerase II cis-regulatory region sequence-specific DNA binding"/>
    <property type="evidence" value="ECO:0007669"/>
    <property type="project" value="TreeGrafter"/>
</dbReference>
<protein>
    <submittedName>
        <fullName evidence="3">N9-6</fullName>
    </submittedName>
</protein>
<organism evidence="3 4">
    <name type="scientific">macacine gammaherpesvirus 12</name>
    <dbReference type="NCBI Taxonomy" id="2560571"/>
    <lineage>
        <taxon>Viruses</taxon>
        <taxon>Duplodnaviria</taxon>
        <taxon>Heunggongvirae</taxon>
        <taxon>Peploviricota</taxon>
        <taxon>Herviviricetes</taxon>
        <taxon>Herpesvirales</taxon>
        <taxon>Orthoherpesviridae</taxon>
        <taxon>Gammaherpesvirinae</taxon>
        <taxon>Rhadinovirus</taxon>
        <taxon>Rhadinovirus macacinegamma12</taxon>
    </lineage>
</organism>
<feature type="region of interest" description="Disordered" evidence="1">
    <location>
        <begin position="353"/>
        <end position="394"/>
    </location>
</feature>
<dbReference type="Gene3D" id="2.60.200.10">
    <property type="match status" value="1"/>
</dbReference>
<dbReference type="SUPFAM" id="SSF49879">
    <property type="entry name" value="SMAD/FHA domain"/>
    <property type="match status" value="1"/>
</dbReference>
<dbReference type="Proteomes" id="UP000297089">
    <property type="component" value="Segment"/>
</dbReference>
<evidence type="ECO:0000256" key="1">
    <source>
        <dbReference type="SAM" id="MobiDB-lite"/>
    </source>
</evidence>
<proteinExistence type="predicted"/>
<dbReference type="InterPro" id="IPR001346">
    <property type="entry name" value="Interferon_reg_fact_DNA-bd_dom"/>
</dbReference>
<accession>A0A0B5D3M8</accession>
<dbReference type="InterPro" id="IPR019471">
    <property type="entry name" value="Interferon_reg_factor-3"/>
</dbReference>
<evidence type="ECO:0000313" key="4">
    <source>
        <dbReference type="Proteomes" id="UP000297089"/>
    </source>
</evidence>
<dbReference type="PANTHER" id="PTHR11949">
    <property type="entry name" value="INTERFERON REGULATORY FACTOR"/>
    <property type="match status" value="1"/>
</dbReference>
<dbReference type="PROSITE" id="PS51507">
    <property type="entry name" value="IRF_2"/>
    <property type="match status" value="1"/>
</dbReference>
<dbReference type="PANTHER" id="PTHR11949:SF53">
    <property type="entry name" value="IRF TRYPTOPHAN PENTAD REPEAT DOMAIN-CONTAINING PROTEIN"/>
    <property type="match status" value="1"/>
</dbReference>
<feature type="region of interest" description="Disordered" evidence="1">
    <location>
        <begin position="142"/>
        <end position="179"/>
    </location>
</feature>
<dbReference type="Pfam" id="PF10401">
    <property type="entry name" value="IRF-3"/>
    <property type="match status" value="1"/>
</dbReference>
<dbReference type="Gene3D" id="1.10.10.10">
    <property type="entry name" value="Winged helix-like DNA-binding domain superfamily/Winged helix DNA-binding domain"/>
    <property type="match status" value="1"/>
</dbReference>
<reference evidence="3 4" key="1">
    <citation type="submission" date="2018-02" db="EMBL/GenBank/DDBJ databases">
        <title>Complete genome sequence of MneRV2, the pig-tailed macaque RV2 rhadinovirus, and evolutionary relationship with rhesus macaque RRV and human herpesvirus 8/KSHV.</title>
        <authorList>
            <person name="Rose T.M."/>
            <person name="Bruce A.G."/>
        </authorList>
    </citation>
    <scope>NUCLEOTIDE SEQUENCE [LARGE SCALE GENOMIC DNA]</scope>
    <source>
        <strain evidence="3 4">J97167</strain>
    </source>
</reference>
<dbReference type="InterPro" id="IPR036390">
    <property type="entry name" value="WH_DNA-bd_sf"/>
</dbReference>
<evidence type="ECO:0000313" key="3">
    <source>
        <dbReference type="EMBL" id="AJE29711.1"/>
    </source>
</evidence>
<dbReference type="InterPro" id="IPR017855">
    <property type="entry name" value="SMAD-like_dom_sf"/>
</dbReference>
<dbReference type="SUPFAM" id="SSF46785">
    <property type="entry name" value="Winged helix' DNA-binding domain"/>
    <property type="match status" value="1"/>
</dbReference>
<sequence length="394" mass="43219">MAERDMDLKAWLIGAVESGNYPGVIWDDEDRTIIRVPWNRSTDSRVEEEYNKIFDDFCLARGVCQSGSSAHANKFKKIRMLYAVRSHRYLRELTPPSRAVGVSGDRYRLFQLLPEVTVGCDLCNLIATTSLHSCSMGSRGQEDFLERQQRPKARLPLRVSTQKRKARLQGSSSASSAPSVPGAIEISFFYFGENVGVQIVKAGTGVRVCGRPDPKRPGHLCCADNPLTCFLPSPQAVPCEFARADLQALQKTCEKGLICVMAESGICVKNMEERKITVLTNYSENYYELHPTLPFQVFDLLHYLRALARSPAAGDLPPRDCAWIFLCSSSQSENTWDAPVALKLRYVCDEEASGEAGSNDADGDSGDEGPSGAGAGASGTGETSVSAFAPNWRK</sequence>
<keyword evidence="4" id="KW-1185">Reference proteome</keyword>
<feature type="compositionally biased region" description="Gly residues" evidence="1">
    <location>
        <begin position="369"/>
        <end position="379"/>
    </location>
</feature>
<dbReference type="SMART" id="SM00348">
    <property type="entry name" value="IRF"/>
    <property type="match status" value="1"/>
</dbReference>
<dbReference type="KEGG" id="vg:65099593"/>
<name>A0A0B5D3M8_9GAMA</name>
<dbReference type="GO" id="GO:0000981">
    <property type="term" value="F:DNA-binding transcription factor activity, RNA polymerase II-specific"/>
    <property type="evidence" value="ECO:0007669"/>
    <property type="project" value="TreeGrafter"/>
</dbReference>
<feature type="domain" description="IRF tryptophan pentad repeat" evidence="2">
    <location>
        <begin position="5"/>
        <end position="114"/>
    </location>
</feature>
<dbReference type="GO" id="GO:0002376">
    <property type="term" value="P:immune system process"/>
    <property type="evidence" value="ECO:0007669"/>
    <property type="project" value="TreeGrafter"/>
</dbReference>
<evidence type="ECO:0000259" key="2">
    <source>
        <dbReference type="PROSITE" id="PS51507"/>
    </source>
</evidence>
<gene>
    <name evidence="3" type="primary">N9-6</name>
</gene>
<feature type="compositionally biased region" description="Low complexity" evidence="1">
    <location>
        <begin position="170"/>
        <end position="179"/>
    </location>
</feature>
<dbReference type="InterPro" id="IPR036388">
    <property type="entry name" value="WH-like_DNA-bd_sf"/>
</dbReference>
<feature type="compositionally biased region" description="Basic residues" evidence="1">
    <location>
        <begin position="150"/>
        <end position="167"/>
    </location>
</feature>
<dbReference type="CDD" id="cd00103">
    <property type="entry name" value="IRF"/>
    <property type="match status" value="1"/>
</dbReference>
<dbReference type="Pfam" id="PF00605">
    <property type="entry name" value="IRF"/>
    <property type="match status" value="1"/>
</dbReference>
<dbReference type="EMBL" id="KP265674">
    <property type="protein sequence ID" value="AJE29711.1"/>
    <property type="molecule type" value="Genomic_DNA"/>
</dbReference>
<dbReference type="InterPro" id="IPR008984">
    <property type="entry name" value="SMAD_FHA_dom_sf"/>
</dbReference>